<reference evidence="1" key="5">
    <citation type="submission" date="2011-05" db="EMBL/GenBank/DDBJ databases">
        <authorList>
            <consortium name="VectorBase"/>
        </authorList>
    </citation>
    <scope>NUCLEOTIDE SEQUENCE</scope>
    <source>
        <strain evidence="1">PEST</strain>
    </source>
</reference>
<name>A0NE35_ANOGA</name>
<reference evidence="1" key="3">
    <citation type="journal article" date="2004" name="Trends Parasitol.">
        <title>The Anopheles gambiae genome: an update.</title>
        <authorList>
            <person name="Mongin E."/>
            <person name="Louis C."/>
            <person name="Holt R.A."/>
            <person name="Birney E."/>
            <person name="Collins F.H."/>
        </authorList>
    </citation>
    <scope>NUCLEOTIDE SEQUENCE</scope>
    <source>
        <strain evidence="1">PEST</strain>
    </source>
</reference>
<comment type="caution">
    <text evidence="1">The sequence shown here is derived from an EMBL/GenBank/DDBJ whole genome shotgun (WGS) entry which is preliminary data.</text>
</comment>
<protein>
    <submittedName>
        <fullName evidence="1">AGAP008675-PA</fullName>
    </submittedName>
</protein>
<organism evidence="1">
    <name type="scientific">Anopheles gambiae</name>
    <name type="common">African malaria mosquito</name>
    <dbReference type="NCBI Taxonomy" id="7165"/>
    <lineage>
        <taxon>Eukaryota</taxon>
        <taxon>Metazoa</taxon>
        <taxon>Ecdysozoa</taxon>
        <taxon>Arthropoda</taxon>
        <taxon>Hexapoda</taxon>
        <taxon>Insecta</taxon>
        <taxon>Pterygota</taxon>
        <taxon>Neoptera</taxon>
        <taxon>Endopterygota</taxon>
        <taxon>Diptera</taxon>
        <taxon>Nematocera</taxon>
        <taxon>Culicoidea</taxon>
        <taxon>Culicidae</taxon>
        <taxon>Anophelinae</taxon>
        <taxon>Anopheles</taxon>
    </lineage>
</organism>
<accession>A0NE35</accession>
<dbReference type="EMBL" id="AAAB01008944">
    <property type="protein sequence ID" value="EAU76707.1"/>
    <property type="molecule type" value="Genomic_DNA"/>
</dbReference>
<reference evidence="1" key="2">
    <citation type="submission" date="2002-03" db="EMBL/GenBank/DDBJ databases">
        <authorList>
            <consortium name="The Anopheles Genome Sequencing Consortium"/>
        </authorList>
    </citation>
    <scope>NUCLEOTIDE SEQUENCE</scope>
    <source>
        <strain evidence="1">PEST</strain>
    </source>
</reference>
<reference evidence="1" key="1">
    <citation type="journal article" date="2002" name="Science">
        <title>The genome sequence of the malaria mosquito Anopheles gambiae.</title>
        <authorList>
            <person name="Holt R.A."/>
            <person name="Subramanian G.M."/>
            <person name="Halpern A."/>
            <person name="Sutton G.G."/>
            <person name="Charlab R."/>
            <person name="Nusskern D.R."/>
            <person name="Wincker P."/>
            <person name="Clark A.G."/>
            <person name="Ribeiro J.M."/>
            <person name="Wides R."/>
            <person name="Salzberg S.L."/>
            <person name="Loftus B."/>
            <person name="Yandell M."/>
            <person name="Majoros W.H."/>
            <person name="Rusch D.B."/>
            <person name="Lai Z."/>
            <person name="Kraft C.L."/>
            <person name="Abril J.F."/>
            <person name="Anthouard V."/>
            <person name="Arensburger P."/>
            <person name="Atkinson P.W."/>
            <person name="Baden H."/>
            <person name="de Berardinis V."/>
            <person name="Baldwin D."/>
            <person name="Benes V."/>
            <person name="Biedler J."/>
            <person name="Blass C."/>
            <person name="Bolanos R."/>
            <person name="Boscus D."/>
            <person name="Barnstead M."/>
            <person name="Cai S."/>
            <person name="Center A."/>
            <person name="Chaturverdi K."/>
            <person name="Christophides G.K."/>
            <person name="Chrystal M.A."/>
            <person name="Clamp M."/>
            <person name="Cravchik A."/>
            <person name="Curwen V."/>
            <person name="Dana A."/>
            <person name="Delcher A."/>
            <person name="Dew I."/>
            <person name="Evans C.A."/>
            <person name="Flanigan M."/>
            <person name="Grundschober-Freimoser A."/>
            <person name="Friedli L."/>
            <person name="Gu Z."/>
            <person name="Guan P."/>
            <person name="Guigo R."/>
            <person name="Hillenmeyer M.E."/>
            <person name="Hladun S.L."/>
            <person name="Hogan J.R."/>
            <person name="Hong Y.S."/>
            <person name="Hoover J."/>
            <person name="Jaillon O."/>
            <person name="Ke Z."/>
            <person name="Kodira C."/>
            <person name="Kokoza E."/>
            <person name="Koutsos A."/>
            <person name="Letunic I."/>
            <person name="Levitsky A."/>
            <person name="Liang Y."/>
            <person name="Lin J.J."/>
            <person name="Lobo N.F."/>
            <person name="Lopez J.R."/>
            <person name="Malek J.A."/>
            <person name="McIntosh T.C."/>
            <person name="Meister S."/>
            <person name="Miller J."/>
            <person name="Mobarry C."/>
            <person name="Mongin E."/>
            <person name="Murphy S.D."/>
            <person name="O'Brochta D.A."/>
            <person name="Pfannkoch C."/>
            <person name="Qi R."/>
            <person name="Regier M.A."/>
            <person name="Remington K."/>
            <person name="Shao H."/>
            <person name="Sharakhova M.V."/>
            <person name="Sitter C.D."/>
            <person name="Shetty J."/>
            <person name="Smith T.J."/>
            <person name="Strong R."/>
            <person name="Sun J."/>
            <person name="Thomasova D."/>
            <person name="Ton L.Q."/>
            <person name="Topalis P."/>
            <person name="Tu Z."/>
            <person name="Unger M.F."/>
            <person name="Walenz B."/>
            <person name="Wang A."/>
            <person name="Wang J."/>
            <person name="Wang M."/>
            <person name="Wang X."/>
            <person name="Woodford K.J."/>
            <person name="Wortman J.R."/>
            <person name="Wu M."/>
            <person name="Yao A."/>
            <person name="Zdobnov E.M."/>
            <person name="Zhang H."/>
            <person name="Zhao Q."/>
            <person name="Zhao S."/>
            <person name="Zhu S.C."/>
            <person name="Zhimulev I."/>
            <person name="Coluzzi M."/>
            <person name="della Torre A."/>
            <person name="Roth C.W."/>
            <person name="Louis C."/>
            <person name="Kalush F."/>
            <person name="Mural R.J."/>
            <person name="Myers E.W."/>
            <person name="Adams M.D."/>
            <person name="Smith H.O."/>
            <person name="Broder S."/>
            <person name="Gardner M.J."/>
            <person name="Fraser C.M."/>
            <person name="Birney E."/>
            <person name="Bork P."/>
            <person name="Brey P.T."/>
            <person name="Venter J.C."/>
            <person name="Weissenbach J."/>
            <person name="Kafatos F.C."/>
            <person name="Collins F.H."/>
            <person name="Hoffman S.L."/>
        </authorList>
    </citation>
    <scope>NUCLEOTIDE SEQUENCE [LARGE SCALE GENOMIC DNA]</scope>
    <source>
        <strain evidence="1">PEST</strain>
    </source>
</reference>
<sequence>KIDSYVNSLVKGLRKKRDNFLQIARESSQWKSKGTATCVFTLCQLGDTQPATGTGGSPFHFRGQTVRVKMSPQGIWSEFG</sequence>
<dbReference type="HOGENOM" id="CLU_2596845_0_0_1"/>
<reference evidence="1" key="4">
    <citation type="journal article" date="2007" name="Genome Biol.">
        <title>Update of the Anopheles gambiae PEST genome assembly.</title>
        <authorList>
            <person name="Sharakhova M.V."/>
            <person name="Hammond M.P."/>
            <person name="Lobo N.F."/>
            <person name="Krzywinski J."/>
            <person name="Unger M.F."/>
            <person name="Hillenmeyer M.E."/>
            <person name="Bruggner R.V."/>
            <person name="Birney E."/>
            <person name="Collins F.H."/>
        </authorList>
    </citation>
    <scope>NUCLEOTIDE SEQUENCE</scope>
    <source>
        <strain evidence="1">PEST</strain>
    </source>
</reference>
<feature type="non-terminal residue" evidence="1">
    <location>
        <position position="1"/>
    </location>
</feature>
<dbReference type="AlphaFoldDB" id="A0NE35"/>
<proteinExistence type="predicted"/>
<dbReference type="PaxDb" id="7165-AGAP008675-PA"/>
<gene>
    <name evidence="1" type="ORF">AgaP_AGAP008675</name>
</gene>
<evidence type="ECO:0000313" key="1">
    <source>
        <dbReference type="EMBL" id="EAU76707.1"/>
    </source>
</evidence>